<dbReference type="STRING" id="383855.N1Q5Y3"/>
<keyword evidence="4 5" id="KW-0539">Nucleus</keyword>
<protein>
    <recommendedName>
        <fullName evidence="5">MMS19 nucleotide excision repair protein</fullName>
    </recommendedName>
</protein>
<keyword evidence="5" id="KW-0234">DNA repair</keyword>
<comment type="function">
    <text evidence="5">Key component of the cytosolic iron-sulfur protein assembly (CIA) complex, a multiprotein complex that mediates the incorporation of iron-sulfur cluster into apoproteins specifically involved in DNA metabolism and genomic integrity. In the CIA complex, MMS19 acts as an adapter between early-acting CIA components and a subset of cellular target iron-sulfur proteins.</text>
</comment>
<dbReference type="RefSeq" id="XP_007920895.1">
    <property type="nucleotide sequence ID" value="XM_007922704.1"/>
</dbReference>
<dbReference type="GO" id="GO:0097361">
    <property type="term" value="C:cytosolic [4Fe-4S] assembly targeting complex"/>
    <property type="evidence" value="ECO:0007669"/>
    <property type="project" value="UniProtKB-UniRule"/>
</dbReference>
<evidence type="ECO:0000256" key="5">
    <source>
        <dbReference type="RuleBase" id="RU367072"/>
    </source>
</evidence>
<sequence>MSDIQLYLLEVDTNKAAAQQIAQQSANKLETRQVKLSDVIASVGAYINDEGDAVMRAKSVAYLADVLEKVPPRALALQERRLLTGFVLGRMEGDVEGSGASARALLALEKLGKWDAETAQRAMTTFVSHTHPLRQFPLQTDRYAILQLLDLLVARYRPHMKQLHEHDPEWLRAFISYFDGEKDPRNLMVIFSLVRVPMAEWELGGYAQDMFDAVFNYFPITFRPPEHDPYGITAQDLKDRLRDCIAATSDVAPYAFPALLDKLDSTSINTKRDVLVAIQACVTGYSTNTIHLYSVTLWDALKFEIITVQDEHLAKEALKALALIARKFANADAPLNAYLRPIIKECNEHLEDAPTKQSQGAGRILLAIAKTGSLVADKIAKGILPTLFSLYSSASSIAKRRGLLEVYNHLVDAYLDIQNSGGEVHPESLHTFVGEATQAMLHALAKAPSAEVSFRLTALQGLSKLVRARKVLSEEQTGLAVGAIVDVVLHERIEGHGDIKDEAIKSLTEIARSLPDSIRSQAVPAFMVQLPDFAEDRKTYGPVLEAFAQLSREQQVFDTIALRIMNKLKAARYQNAPKHYQKDLLLALLYCFTNGVPLLEDGVLRSSYFTDYAQPLIQQVREALPSQRDDMTTDIIGRITNIILRQQTPHFQSTVYNKNVDWLSSASTDGVGKSTDELRAFAPFLLYYYAAIRPEIAEANDVLSSLRAQSTYLLGSDTDPIGFTIALRHVSLLVNKFFDPKAVDKALEDAGLEVSVLLSGGNSTHKLDAAFAVVKALLIQGRSGALTSKYLQLLLQNLAVTDRSFARRFAGLLAPDDILTKENHCTVSGLYKQKTFGHTIPAMIENVKTAEPSVKPNYLIAMSGILRWLPYALMESSLPSLAPSLLQSLDLNDAADQEVKYSTLTIFESLLMHDAQIAEEHSASLITRLLNSTSTPGNQAKVRAKALQCLSLVPRQLKREAVVPYRRPVVKKLLGCLDDGKRSVRHEAVKCRSAWLALDEGTEEEE</sequence>
<keyword evidence="5" id="KW-0227">DNA damage</keyword>
<dbReference type="GO" id="GO:0005634">
    <property type="term" value="C:nucleus"/>
    <property type="evidence" value="ECO:0007669"/>
    <property type="project" value="UniProtKB-SubCell"/>
</dbReference>
<dbReference type="AlphaFoldDB" id="N1Q5Y3"/>
<dbReference type="Pfam" id="PF12460">
    <property type="entry name" value="MMS19_C"/>
    <property type="match status" value="1"/>
</dbReference>
<proteinExistence type="inferred from homology"/>
<evidence type="ECO:0000256" key="2">
    <source>
        <dbReference type="ARBA" id="ARBA00009340"/>
    </source>
</evidence>
<dbReference type="InterPro" id="IPR024687">
    <property type="entry name" value="MMS19_C"/>
</dbReference>
<dbReference type="GO" id="GO:0006281">
    <property type="term" value="P:DNA repair"/>
    <property type="evidence" value="ECO:0007669"/>
    <property type="project" value="UniProtKB-UniRule"/>
</dbReference>
<evidence type="ECO:0000259" key="7">
    <source>
        <dbReference type="Pfam" id="PF14500"/>
    </source>
</evidence>
<dbReference type="eggNOG" id="KOG1967">
    <property type="taxonomic scope" value="Eukaryota"/>
</dbReference>
<dbReference type="InterPro" id="IPR016024">
    <property type="entry name" value="ARM-type_fold"/>
</dbReference>
<name>N1Q5Y3_PSEFD</name>
<evidence type="ECO:0000313" key="9">
    <source>
        <dbReference type="Proteomes" id="UP000016932"/>
    </source>
</evidence>
<dbReference type="OrthoDB" id="342900at2759"/>
<dbReference type="PANTHER" id="PTHR12891:SF0">
    <property type="entry name" value="MMS19 NUCLEOTIDE EXCISION REPAIR PROTEIN HOMOLOG"/>
    <property type="match status" value="1"/>
</dbReference>
<keyword evidence="3" id="KW-0677">Repeat</keyword>
<dbReference type="GO" id="GO:0051604">
    <property type="term" value="P:protein maturation"/>
    <property type="evidence" value="ECO:0007669"/>
    <property type="project" value="UniProtKB-UniRule"/>
</dbReference>
<accession>N1Q5Y3</accession>
<dbReference type="Pfam" id="PF14500">
    <property type="entry name" value="MMS19_N"/>
    <property type="match status" value="1"/>
</dbReference>
<dbReference type="InterPro" id="IPR011989">
    <property type="entry name" value="ARM-like"/>
</dbReference>
<dbReference type="EMBL" id="KB446555">
    <property type="protein sequence ID" value="EME87474.1"/>
    <property type="molecule type" value="Genomic_DNA"/>
</dbReference>
<comment type="subcellular location">
    <subcellularLocation>
        <location evidence="1 5">Nucleus</location>
    </subcellularLocation>
</comment>
<evidence type="ECO:0000256" key="4">
    <source>
        <dbReference type="ARBA" id="ARBA00023242"/>
    </source>
</evidence>
<keyword evidence="9" id="KW-1185">Reference proteome</keyword>
<comment type="similarity">
    <text evidence="2 5">Belongs to the MET18/MMS19 family.</text>
</comment>
<dbReference type="KEGG" id="pfj:MYCFIDRAFT_158718"/>
<dbReference type="GeneID" id="19331958"/>
<evidence type="ECO:0000259" key="6">
    <source>
        <dbReference type="Pfam" id="PF12460"/>
    </source>
</evidence>
<evidence type="ECO:0000256" key="3">
    <source>
        <dbReference type="ARBA" id="ARBA00022737"/>
    </source>
</evidence>
<dbReference type="InterPro" id="IPR029240">
    <property type="entry name" value="MMS19_N"/>
</dbReference>
<evidence type="ECO:0000256" key="1">
    <source>
        <dbReference type="ARBA" id="ARBA00004123"/>
    </source>
</evidence>
<dbReference type="Proteomes" id="UP000016932">
    <property type="component" value="Unassembled WGS sequence"/>
</dbReference>
<dbReference type="InterPro" id="IPR039920">
    <property type="entry name" value="MMS19"/>
</dbReference>
<reference evidence="8 9" key="1">
    <citation type="journal article" date="2012" name="PLoS Pathog.">
        <title>Diverse lifestyles and strategies of plant pathogenesis encoded in the genomes of eighteen Dothideomycetes fungi.</title>
        <authorList>
            <person name="Ohm R.A."/>
            <person name="Feau N."/>
            <person name="Henrissat B."/>
            <person name="Schoch C.L."/>
            <person name="Horwitz B.A."/>
            <person name="Barry K.W."/>
            <person name="Condon B.J."/>
            <person name="Copeland A.C."/>
            <person name="Dhillon B."/>
            <person name="Glaser F."/>
            <person name="Hesse C.N."/>
            <person name="Kosti I."/>
            <person name="LaButti K."/>
            <person name="Lindquist E.A."/>
            <person name="Lucas S."/>
            <person name="Salamov A.A."/>
            <person name="Bradshaw R.E."/>
            <person name="Ciuffetti L."/>
            <person name="Hamelin R.C."/>
            <person name="Kema G.H.J."/>
            <person name="Lawrence C."/>
            <person name="Scott J.A."/>
            <person name="Spatafora J.W."/>
            <person name="Turgeon B.G."/>
            <person name="de Wit P.J.G.M."/>
            <person name="Zhong S."/>
            <person name="Goodwin S.B."/>
            <person name="Grigoriev I.V."/>
        </authorList>
    </citation>
    <scope>NUCLEOTIDE SEQUENCE [LARGE SCALE GENOMIC DNA]</scope>
    <source>
        <strain evidence="8 9">CIRAD86</strain>
    </source>
</reference>
<dbReference type="VEuPathDB" id="FungiDB:MYCFIDRAFT_158718"/>
<organism evidence="8 9">
    <name type="scientific">Pseudocercospora fijiensis (strain CIRAD86)</name>
    <name type="common">Black leaf streak disease fungus</name>
    <name type="synonym">Mycosphaerella fijiensis</name>
    <dbReference type="NCBI Taxonomy" id="383855"/>
    <lineage>
        <taxon>Eukaryota</taxon>
        <taxon>Fungi</taxon>
        <taxon>Dikarya</taxon>
        <taxon>Ascomycota</taxon>
        <taxon>Pezizomycotina</taxon>
        <taxon>Dothideomycetes</taxon>
        <taxon>Dothideomycetidae</taxon>
        <taxon>Mycosphaerellales</taxon>
        <taxon>Mycosphaerellaceae</taxon>
        <taxon>Pseudocercospora</taxon>
    </lineage>
</organism>
<feature type="domain" description="MMS19 C-terminal" evidence="6">
    <location>
        <begin position="543"/>
        <end position="954"/>
    </location>
</feature>
<gene>
    <name evidence="8" type="ORF">MYCFIDRAFT_158718</name>
</gene>
<evidence type="ECO:0000313" key="8">
    <source>
        <dbReference type="EMBL" id="EME87474.1"/>
    </source>
</evidence>
<dbReference type="PANTHER" id="PTHR12891">
    <property type="entry name" value="DNA REPAIR/TRANSCRIPTION PROTEIN MET18/MMS19"/>
    <property type="match status" value="1"/>
</dbReference>
<feature type="domain" description="MMS19 N-terminal" evidence="7">
    <location>
        <begin position="41"/>
        <end position="306"/>
    </location>
</feature>
<dbReference type="Gene3D" id="1.25.10.10">
    <property type="entry name" value="Leucine-rich Repeat Variant"/>
    <property type="match status" value="2"/>
</dbReference>
<dbReference type="HOGENOM" id="CLU_005943_1_0_1"/>
<dbReference type="GO" id="GO:0016226">
    <property type="term" value="P:iron-sulfur cluster assembly"/>
    <property type="evidence" value="ECO:0007669"/>
    <property type="project" value="UniProtKB-UniRule"/>
</dbReference>
<dbReference type="SUPFAM" id="SSF48371">
    <property type="entry name" value="ARM repeat"/>
    <property type="match status" value="2"/>
</dbReference>